<dbReference type="AlphaFoldDB" id="A0A7K4BZT4"/>
<keyword evidence="1" id="KW-1133">Transmembrane helix</keyword>
<dbReference type="EMBL" id="JAAZKV010000019">
    <property type="protein sequence ID" value="NMA44712.1"/>
    <property type="molecule type" value="Genomic_DNA"/>
</dbReference>
<keyword evidence="1" id="KW-0472">Membrane</keyword>
<dbReference type="Proteomes" id="UP000526302">
    <property type="component" value="Unassembled WGS sequence"/>
</dbReference>
<gene>
    <name evidence="2" type="ORF">GX950_02800</name>
</gene>
<evidence type="ECO:0000313" key="2">
    <source>
        <dbReference type="EMBL" id="NMA44712.1"/>
    </source>
</evidence>
<protein>
    <submittedName>
        <fullName evidence="2">Uncharacterized protein</fullName>
    </submittedName>
</protein>
<organism evidence="2 3">
    <name type="scientific">Candidatus Iainarchaeum sp</name>
    <dbReference type="NCBI Taxonomy" id="3101447"/>
    <lineage>
        <taxon>Archaea</taxon>
        <taxon>Candidatus Iainarchaeota</taxon>
        <taxon>Candidatus Iainarchaeia</taxon>
        <taxon>Candidatus Iainarchaeales</taxon>
        <taxon>Candidatus Iainarchaeaceae</taxon>
        <taxon>Candidatus Iainarchaeum</taxon>
    </lineage>
</organism>
<keyword evidence="1" id="KW-0812">Transmembrane</keyword>
<accession>A0A7K4BZT4</accession>
<sequence length="242" mass="28857">MKRKNKKKKISETKINSTKKSKKNQSNDFLEYLKKRPYFVGFSVILIIIVFALLLTPRQEFEETTLSLIYGKALHEHHLNEIEYHLTQVEKKLNGTYQTTLEDDYYYSFKEDILWLKQREEELCKNTKNLLIKQLAFNTAFEGVLIVNENVGYEYFIEDYEGTINSALNEKYFDQNFENNLEVMNMFIGEKEKLNIFLTEYNSIMRDYFDYKVFIIKNSNSLERQFIEANKLFILSDPLALS</sequence>
<feature type="transmembrane region" description="Helical" evidence="1">
    <location>
        <begin position="38"/>
        <end position="56"/>
    </location>
</feature>
<name>A0A7K4BZT4_9ARCH</name>
<reference evidence="2 3" key="1">
    <citation type="journal article" date="2020" name="Biotechnol. Biofuels">
        <title>New insights from the biogas microbiome by comprehensive genome-resolved metagenomics of nearly 1600 species originating from multiple anaerobic digesters.</title>
        <authorList>
            <person name="Campanaro S."/>
            <person name="Treu L."/>
            <person name="Rodriguez-R L.M."/>
            <person name="Kovalovszki A."/>
            <person name="Ziels R.M."/>
            <person name="Maus I."/>
            <person name="Zhu X."/>
            <person name="Kougias P.G."/>
            <person name="Basile A."/>
            <person name="Luo G."/>
            <person name="Schluter A."/>
            <person name="Konstantinidis K.T."/>
            <person name="Angelidaki I."/>
        </authorList>
    </citation>
    <scope>NUCLEOTIDE SEQUENCE [LARGE SCALE GENOMIC DNA]</scope>
    <source>
        <strain evidence="2">AS22ysBPME_79</strain>
    </source>
</reference>
<proteinExistence type="predicted"/>
<evidence type="ECO:0000256" key="1">
    <source>
        <dbReference type="SAM" id="Phobius"/>
    </source>
</evidence>
<comment type="caution">
    <text evidence="2">The sequence shown here is derived from an EMBL/GenBank/DDBJ whole genome shotgun (WGS) entry which is preliminary data.</text>
</comment>
<evidence type="ECO:0000313" key="3">
    <source>
        <dbReference type="Proteomes" id="UP000526302"/>
    </source>
</evidence>